<dbReference type="InterPro" id="IPR022749">
    <property type="entry name" value="D12N6_MeTrfase_N"/>
</dbReference>
<comment type="similarity">
    <text evidence="1">Belongs to the N(4)/N(6)-methyltransferase family.</text>
</comment>
<evidence type="ECO:0000256" key="1">
    <source>
        <dbReference type="ARBA" id="ARBA00006594"/>
    </source>
</evidence>
<proteinExistence type="inferred from homology"/>
<dbReference type="STRING" id="443144.GM21_0788"/>
<reference evidence="4" key="1">
    <citation type="submission" date="2009-07" db="EMBL/GenBank/DDBJ databases">
        <title>Complete sequence of Geobacter sp. M21.</title>
        <authorList>
            <consortium name="US DOE Joint Genome Institute"/>
            <person name="Lucas S."/>
            <person name="Copeland A."/>
            <person name="Lapidus A."/>
            <person name="Glavina del Rio T."/>
            <person name="Dalin E."/>
            <person name="Tice H."/>
            <person name="Bruce D."/>
            <person name="Goodwin L."/>
            <person name="Pitluck S."/>
            <person name="Saunders E."/>
            <person name="Brettin T."/>
            <person name="Detter J.C."/>
            <person name="Han C."/>
            <person name="Larimer F."/>
            <person name="Land M."/>
            <person name="Hauser L."/>
            <person name="Kyrpides N."/>
            <person name="Ovchinnikova G."/>
            <person name="Lovley D."/>
        </authorList>
    </citation>
    <scope>NUCLEOTIDE SEQUENCE [LARGE SCALE GENOMIC DNA]</scope>
    <source>
        <strain evidence="4">M21</strain>
    </source>
</reference>
<dbReference type="AlphaFoldDB" id="C6E122"/>
<protein>
    <recommendedName>
        <fullName evidence="3">N6 adenine-specific DNA methyltransferase N-terminal domain-containing protein</fullName>
    </recommendedName>
</protein>
<dbReference type="eggNOG" id="COG0286">
    <property type="taxonomic scope" value="Bacteria"/>
</dbReference>
<dbReference type="Pfam" id="PF12161">
    <property type="entry name" value="HsdM_N"/>
    <property type="match status" value="1"/>
</dbReference>
<dbReference type="Gene3D" id="1.20.1260.30">
    <property type="match status" value="1"/>
</dbReference>
<dbReference type="KEGG" id="gem:GM21_0788"/>
<accession>C6E122</accession>
<keyword evidence="2" id="KW-0680">Restriction system</keyword>
<sequence>MPQHNGKPLNITTQVNWLWDAACSIRGAVGALKQKDYIQPLIVIRRISDVGGEIAHLAEDFLDEEAAQGIAEADRKLIRFWVPCLLPYEWRAA</sequence>
<feature type="domain" description="N6 adenine-specific DNA methyltransferase N-terminal" evidence="3">
    <location>
        <begin position="17"/>
        <end position="89"/>
    </location>
</feature>
<gene>
    <name evidence="4" type="ordered locus">GM21_0788</name>
</gene>
<dbReference type="EMBL" id="CP001661">
    <property type="protein sequence ID" value="ACT16862.1"/>
    <property type="molecule type" value="Genomic_DNA"/>
</dbReference>
<name>C6E122_GEOSM</name>
<dbReference type="HOGENOM" id="CLU_2395526_0_0_7"/>
<dbReference type="GO" id="GO:0009307">
    <property type="term" value="P:DNA restriction-modification system"/>
    <property type="evidence" value="ECO:0007669"/>
    <property type="project" value="UniProtKB-KW"/>
</dbReference>
<dbReference type="InterPro" id="IPR038333">
    <property type="entry name" value="T1MK-like_N_sf"/>
</dbReference>
<evidence type="ECO:0000259" key="3">
    <source>
        <dbReference type="Pfam" id="PF12161"/>
    </source>
</evidence>
<evidence type="ECO:0000313" key="4">
    <source>
        <dbReference type="EMBL" id="ACT16862.1"/>
    </source>
</evidence>
<evidence type="ECO:0000256" key="2">
    <source>
        <dbReference type="ARBA" id="ARBA00022747"/>
    </source>
</evidence>
<organism evidence="4">
    <name type="scientific">Geobacter sp. (strain M21)</name>
    <dbReference type="NCBI Taxonomy" id="443144"/>
    <lineage>
        <taxon>Bacteria</taxon>
        <taxon>Pseudomonadati</taxon>
        <taxon>Thermodesulfobacteriota</taxon>
        <taxon>Desulfuromonadia</taxon>
        <taxon>Geobacterales</taxon>
        <taxon>Geobacteraceae</taxon>
        <taxon>Geobacter</taxon>
    </lineage>
</organism>